<proteinExistence type="predicted"/>
<reference evidence="2" key="1">
    <citation type="journal article" date="2023" name="G3 (Bethesda)">
        <title>Genome assembly and association tests identify interacting loci associated with vigor, precocity, and sex in interspecific pistachio rootstocks.</title>
        <authorList>
            <person name="Palmer W."/>
            <person name="Jacygrad E."/>
            <person name="Sagayaradj S."/>
            <person name="Cavanaugh K."/>
            <person name="Han R."/>
            <person name="Bertier L."/>
            <person name="Beede B."/>
            <person name="Kafkas S."/>
            <person name="Golino D."/>
            <person name="Preece J."/>
            <person name="Michelmore R."/>
        </authorList>
    </citation>
    <scope>NUCLEOTIDE SEQUENCE [LARGE SCALE GENOMIC DNA]</scope>
</reference>
<accession>A0ACC1C1D3</accession>
<organism evidence="1 2">
    <name type="scientific">Pistacia atlantica</name>
    <dbReference type="NCBI Taxonomy" id="434234"/>
    <lineage>
        <taxon>Eukaryota</taxon>
        <taxon>Viridiplantae</taxon>
        <taxon>Streptophyta</taxon>
        <taxon>Embryophyta</taxon>
        <taxon>Tracheophyta</taxon>
        <taxon>Spermatophyta</taxon>
        <taxon>Magnoliopsida</taxon>
        <taxon>eudicotyledons</taxon>
        <taxon>Gunneridae</taxon>
        <taxon>Pentapetalae</taxon>
        <taxon>rosids</taxon>
        <taxon>malvids</taxon>
        <taxon>Sapindales</taxon>
        <taxon>Anacardiaceae</taxon>
        <taxon>Pistacia</taxon>
    </lineage>
</organism>
<gene>
    <name evidence="1" type="ORF">Patl1_19533</name>
</gene>
<evidence type="ECO:0000313" key="2">
    <source>
        <dbReference type="Proteomes" id="UP001164250"/>
    </source>
</evidence>
<evidence type="ECO:0000313" key="1">
    <source>
        <dbReference type="EMBL" id="KAJ0105936.1"/>
    </source>
</evidence>
<sequence length="262" mass="29542">MMLQPSFVNPPHMQYFRHPFGDAYSASVQYVRSPSSKGTGAQVDSSIQKEPPSAACMGVMAQFPVLPISSPVLPSLPVGGTSHLGRRNDLRYPQVSHRNTGICPGWQGQRGVNIFDDPKRHSFLEELKSSNAQKFELSDTFFEHGSPEQMKELAEKLVGQMLPLILQMYGCRVIQKALEVIELDQKTQLVLELDQKTQLVLELDGHVMTLDEILESAYVLAQDQYGNYVTRVEWELLIEEIVGQSEENGNLLIMMKDQFAMW</sequence>
<keyword evidence="2" id="KW-1185">Reference proteome</keyword>
<comment type="caution">
    <text evidence="1">The sequence shown here is derived from an EMBL/GenBank/DDBJ whole genome shotgun (WGS) entry which is preliminary data.</text>
</comment>
<name>A0ACC1C1D3_9ROSI</name>
<dbReference type="EMBL" id="CM047898">
    <property type="protein sequence ID" value="KAJ0105936.1"/>
    <property type="molecule type" value="Genomic_DNA"/>
</dbReference>
<protein>
    <submittedName>
        <fullName evidence="1">Uncharacterized protein</fullName>
    </submittedName>
</protein>
<dbReference type="Proteomes" id="UP001164250">
    <property type="component" value="Chromosome 2"/>
</dbReference>